<organism evidence="3 4">
    <name type="scientific">Tetzosporium hominis</name>
    <dbReference type="NCBI Taxonomy" id="2020506"/>
    <lineage>
        <taxon>Bacteria</taxon>
        <taxon>Bacillati</taxon>
        <taxon>Bacillota</taxon>
        <taxon>Bacilli</taxon>
        <taxon>Bacillales</taxon>
        <taxon>Caryophanaceae</taxon>
        <taxon>Tetzosporium</taxon>
    </lineage>
</organism>
<comment type="caution">
    <text evidence="3">The sequence shown here is derived from an EMBL/GenBank/DDBJ whole genome shotgun (WGS) entry which is preliminary data.</text>
</comment>
<dbReference type="PROSITE" id="PS51704">
    <property type="entry name" value="GP_PDE"/>
    <property type="match status" value="1"/>
</dbReference>
<dbReference type="GO" id="GO:0008081">
    <property type="term" value="F:phosphoric diester hydrolase activity"/>
    <property type="evidence" value="ECO:0007669"/>
    <property type="project" value="InterPro"/>
</dbReference>
<dbReference type="AlphaFoldDB" id="A0A264W6F4"/>
<dbReference type="Proteomes" id="UP000217065">
    <property type="component" value="Unassembled WGS sequence"/>
</dbReference>
<dbReference type="PANTHER" id="PTHR46211:SF1">
    <property type="entry name" value="GLYCEROPHOSPHODIESTER PHOSPHODIESTERASE, CYTOPLASMIC"/>
    <property type="match status" value="1"/>
</dbReference>
<dbReference type="GO" id="GO:0006629">
    <property type="term" value="P:lipid metabolic process"/>
    <property type="evidence" value="ECO:0007669"/>
    <property type="project" value="InterPro"/>
</dbReference>
<feature type="chain" id="PRO_5012153333" evidence="1">
    <location>
        <begin position="21"/>
        <end position="302"/>
    </location>
</feature>
<gene>
    <name evidence="3" type="ORF">CF394_01840</name>
</gene>
<feature type="signal peptide" evidence="1">
    <location>
        <begin position="1"/>
        <end position="20"/>
    </location>
</feature>
<proteinExistence type="predicted"/>
<dbReference type="CDD" id="cd08561">
    <property type="entry name" value="GDPD_cytoplasmic_ScUgpQ2_like"/>
    <property type="match status" value="1"/>
</dbReference>
<dbReference type="Gene3D" id="3.20.20.190">
    <property type="entry name" value="Phosphatidylinositol (PI) phosphodiesterase"/>
    <property type="match status" value="1"/>
</dbReference>
<dbReference type="EMBL" id="NOKQ01000134">
    <property type="protein sequence ID" value="OZS79184.1"/>
    <property type="molecule type" value="Genomic_DNA"/>
</dbReference>
<keyword evidence="1" id="KW-0732">Signal</keyword>
<keyword evidence="4" id="KW-1185">Reference proteome</keyword>
<feature type="domain" description="GP-PDE" evidence="2">
    <location>
        <begin position="42"/>
        <end position="297"/>
    </location>
</feature>
<dbReference type="PANTHER" id="PTHR46211">
    <property type="entry name" value="GLYCEROPHOSPHORYL DIESTER PHOSPHODIESTERASE"/>
    <property type="match status" value="1"/>
</dbReference>
<reference evidence="3 4" key="1">
    <citation type="submission" date="2017-07" db="EMBL/GenBank/DDBJ databases">
        <title>Tetzosporium hominis gen.nov. sp.nov.</title>
        <authorList>
            <person name="Tetz G."/>
            <person name="Tetz V."/>
        </authorList>
    </citation>
    <scope>NUCLEOTIDE SEQUENCE [LARGE SCALE GENOMIC DNA]</scope>
    <source>
        <strain evidence="3 4">VT-49</strain>
    </source>
</reference>
<protein>
    <submittedName>
        <fullName evidence="3">Glycerophosphodiester phosphodiesterase</fullName>
    </submittedName>
</protein>
<evidence type="ECO:0000313" key="3">
    <source>
        <dbReference type="EMBL" id="OZS79184.1"/>
    </source>
</evidence>
<evidence type="ECO:0000313" key="4">
    <source>
        <dbReference type="Proteomes" id="UP000217065"/>
    </source>
</evidence>
<dbReference type="InterPro" id="IPR017946">
    <property type="entry name" value="PLC-like_Pdiesterase_TIM-brl"/>
</dbReference>
<accession>A0A264W6F4</accession>
<dbReference type="Pfam" id="PF03009">
    <property type="entry name" value="GDPD"/>
    <property type="match status" value="1"/>
</dbReference>
<name>A0A264W6F4_9BACL</name>
<dbReference type="RefSeq" id="WP_094941563.1">
    <property type="nucleotide sequence ID" value="NZ_NOKQ01000134.1"/>
</dbReference>
<evidence type="ECO:0000259" key="2">
    <source>
        <dbReference type="PROSITE" id="PS51704"/>
    </source>
</evidence>
<dbReference type="InterPro" id="IPR030395">
    <property type="entry name" value="GP_PDE_dom"/>
</dbReference>
<dbReference type="OrthoDB" id="384721at2"/>
<sequence>MTRKRKIALLLAAAAGTAWAGTKALSKPQSRPQKQVLDTASPIILAHRGGSLIGPESTLLAFEKAAELGVHGFEIDLRMTKDEQIIVFHDDTVDRTSASSGLVSDMTLAAIQAIDFSANFEGRDQFTDEELEKARILTLDELLERFPFMYINMDMKDAPSSYEGSLMPSKLWRILEEAGALDRVVVTSFYDEQIDRFNLYAQNRVALGAGEKEVRKAYTAYTSQFKHLYHPKADVFQLPVKHKSIRLDLKGFIEFLHSLNIKVHYWTIDEEEEMLRLVKQGADGIVTDRPDLAIETLENTTK</sequence>
<evidence type="ECO:0000256" key="1">
    <source>
        <dbReference type="SAM" id="SignalP"/>
    </source>
</evidence>
<dbReference type="SUPFAM" id="SSF51695">
    <property type="entry name" value="PLC-like phosphodiesterases"/>
    <property type="match status" value="1"/>
</dbReference>